<dbReference type="EMBL" id="QLMA01000002">
    <property type="protein sequence ID" value="RAJ85817.1"/>
    <property type="molecule type" value="Genomic_DNA"/>
</dbReference>
<evidence type="ECO:0000313" key="2">
    <source>
        <dbReference type="Proteomes" id="UP000249819"/>
    </source>
</evidence>
<sequence length="329" mass="38586">MLEGKSILFISPSFFNYEKEILKKMQGLGANVTFYDDRPSNSVLVRGLIRLNKKILKNRIRRYYEGILQKIIATNGYDFLLLIKGETIPPEFLQQFRQRFPKCRTIMYQYDSIRNNQNAIACFPYFDRILSFDLSDTEQYPAIKFRPLFYIDDYKDLKQQSPKYDYTFIGTAHSDRYNWVMNLVKENGKDNRFFTFFYCPSKILYYGRVLFDKSFKQVKKEDISFSQLNKQQVLDIVSQSRAIVDIQHPNQTGLTMRTIEALGAGKKLVTTNRNIVKYDFYNPGNILVLDRTSSSIAPGFAQTAYTPVSTMIYQKYSLEGWLNEVMDIK</sequence>
<gene>
    <name evidence="1" type="ORF">CLV59_102522</name>
</gene>
<dbReference type="RefSeq" id="WP_111591449.1">
    <property type="nucleotide sequence ID" value="NZ_QLMA01000002.1"/>
</dbReference>
<reference evidence="1 2" key="1">
    <citation type="submission" date="2018-06" db="EMBL/GenBank/DDBJ databases">
        <title>Genomic Encyclopedia of Archaeal and Bacterial Type Strains, Phase II (KMG-II): from individual species to whole genera.</title>
        <authorList>
            <person name="Goeker M."/>
        </authorList>
    </citation>
    <scope>NUCLEOTIDE SEQUENCE [LARGE SCALE GENOMIC DNA]</scope>
    <source>
        <strain evidence="1 2">DSM 29821</strain>
    </source>
</reference>
<dbReference type="AlphaFoldDB" id="A0A327W5P3"/>
<name>A0A327W5P3_9BACT</name>
<accession>A0A327W5P3</accession>
<proteinExistence type="predicted"/>
<protein>
    <recommendedName>
        <fullName evidence="3">Lipopolysaccharide biosynthesis protein</fullName>
    </recommendedName>
</protein>
<evidence type="ECO:0000313" key="1">
    <source>
        <dbReference type="EMBL" id="RAJ85817.1"/>
    </source>
</evidence>
<comment type="caution">
    <text evidence="1">The sequence shown here is derived from an EMBL/GenBank/DDBJ whole genome shotgun (WGS) entry which is preliminary data.</text>
</comment>
<evidence type="ECO:0008006" key="3">
    <source>
        <dbReference type="Google" id="ProtNLM"/>
    </source>
</evidence>
<dbReference type="Proteomes" id="UP000249819">
    <property type="component" value="Unassembled WGS sequence"/>
</dbReference>
<dbReference type="OrthoDB" id="3251881at2"/>
<organism evidence="1 2">
    <name type="scientific">Chitinophaga dinghuensis</name>
    <dbReference type="NCBI Taxonomy" id="1539050"/>
    <lineage>
        <taxon>Bacteria</taxon>
        <taxon>Pseudomonadati</taxon>
        <taxon>Bacteroidota</taxon>
        <taxon>Chitinophagia</taxon>
        <taxon>Chitinophagales</taxon>
        <taxon>Chitinophagaceae</taxon>
        <taxon>Chitinophaga</taxon>
    </lineage>
</organism>
<keyword evidence="2" id="KW-1185">Reference proteome</keyword>